<dbReference type="HOGENOM" id="CLU_230112_0_0_1"/>
<evidence type="ECO:0000313" key="4">
    <source>
        <dbReference type="Ensembl" id="ENSLOCP00000013211.1"/>
    </source>
</evidence>
<dbReference type="Pfam" id="PF12509">
    <property type="entry name" value="DUF3715"/>
    <property type="match status" value="1"/>
</dbReference>
<dbReference type="Pfam" id="PF15326">
    <property type="entry name" value="TEX15"/>
    <property type="match status" value="1"/>
</dbReference>
<reference evidence="5" key="1">
    <citation type="submission" date="2011-12" db="EMBL/GenBank/DDBJ databases">
        <title>The Draft Genome of Lepisosteus oculatus.</title>
        <authorList>
            <consortium name="The Broad Institute Genome Assembly &amp; Analysis Group"/>
            <consortium name="Computational R&amp;D Group"/>
            <consortium name="and Sequencing Platform"/>
            <person name="Di Palma F."/>
            <person name="Alfoldi J."/>
            <person name="Johnson J."/>
            <person name="Berlin A."/>
            <person name="Gnerre S."/>
            <person name="Jaffe D."/>
            <person name="MacCallum I."/>
            <person name="Young S."/>
            <person name="Walker B.J."/>
            <person name="Lander E.S."/>
            <person name="Lindblad-Toh K."/>
        </authorList>
    </citation>
    <scope>NUCLEOTIDE SEQUENCE [LARGE SCALE GENOMIC DNA]</scope>
</reference>
<dbReference type="Bgee" id="ENSLOCG00000010784">
    <property type="expression patterns" value="Expressed in heart and 5 other cell types or tissues"/>
</dbReference>
<dbReference type="InterPro" id="IPR022188">
    <property type="entry name" value="TASOR_DUF3715"/>
</dbReference>
<dbReference type="OMA" id="CAEKKFP"/>
<dbReference type="GO" id="GO:0010569">
    <property type="term" value="P:regulation of double-strand break repair via homologous recombination"/>
    <property type="evidence" value="ECO:0000318"/>
    <property type="project" value="GO_Central"/>
</dbReference>
<dbReference type="Ensembl" id="ENSLOCT00000013239.1">
    <property type="protein sequence ID" value="ENSLOCP00000013211.1"/>
    <property type="gene ID" value="ENSLOCG00000010784.1"/>
</dbReference>
<feature type="compositionally biased region" description="Polar residues" evidence="1">
    <location>
        <begin position="10"/>
        <end position="24"/>
    </location>
</feature>
<evidence type="ECO:0000313" key="5">
    <source>
        <dbReference type="Proteomes" id="UP000018468"/>
    </source>
</evidence>
<evidence type="ECO:0000259" key="2">
    <source>
        <dbReference type="Pfam" id="PF12509"/>
    </source>
</evidence>
<dbReference type="GO" id="GO:0007140">
    <property type="term" value="P:male meiotic nuclear division"/>
    <property type="evidence" value="ECO:0000318"/>
    <property type="project" value="GO_Central"/>
</dbReference>
<dbReference type="PANTHER" id="PTHR22380">
    <property type="entry name" value="TESTIS-EXPRESSED PROTEIN 15"/>
    <property type="match status" value="1"/>
</dbReference>
<protein>
    <recommendedName>
        <fullName evidence="6">Testis expressed 15, meiosis and synapsis associated</fullName>
    </recommendedName>
</protein>
<sequence length="1847" mass="208705">MEDIAGGNTAELQKSCNSKNTDGHSTLKKFTIPRKKRNLEKALLEECPKESREYSYIHSTLNDSRLDITYEIFPPWECQDVKLVHNEDLAREFSEKRFEMRSKGRHGREMEERFCFLVTSIKGAAQLYENGVKTCKTGPYTLGNPLYGVYLFRHVDVALKRAMKKSAAPKTIVIFKALFGKVKRVKSCVGKMVDQDPTIHFDCFMSKDPISHKDTLSQQALGSFVFLFDFNEKEEFCSRPRQCLPCAVVSVIPCDSVPIVTCTPLSKLSALGLPYGSVERWKRCTVAERRGRGENTTITFKHYGTTERNNQAKNPKNAQSYRGQKSGIGNVQVSCNENSTDQQWALSYFSSGSMPSFSYINEAQTEINWTSEALSSFMTDKYQNTFNPQMMSESATQPSTELSTTVITSRVVKDPRLNGREKDSLKRKINEEPGLEPHLRKLCVYPASQSHTEPVSENDLYSPNVQVPENKHPSRLFLHAPSTHNKQDLPIDLLKMKFQKYSLYLVMTEKERIAKVRSLKNVPLEEKQQKLSLVNVSHSTKDFPEKTDVVPDESRPDLSVNAEVDLKESCTKGNYKPLLNIGGADSQVNLTNKISTAKEKCQSAAVRQSLHLPDELQLGRTLDHTKQNLNHYENHLQHKTVQLEAGNMRHTSSTHIKKRDGGCDTQASHTTGNEGVDSPCNYEFEEAERECCETHAIKDGVSSSDKMISTASRPHAIKTASNAGSLKDMANHSSLSEDMTEMKHEVSRATKKPNFQITIKSDARDSCITSPQLCKLLFFKKSSYNETEHKRIKQIMSSSALDGVSSNGTVSLCAQQPENICISSPTKDNEYVPKDPVFSNCKEQKTVTYDTSFSKTKIEGYIGHESEISQSDLAQKLKDITTDFKPFHEGTDISDSEPSHLLKNHTEMKMTLQGKIGFSSHRTVHKCLSDNSEEQFELENKIKAFEQNRSILLNSICVQSHANCFDLGADVDVRCDHSTAAEDSSHNLLIPATSQSKSPEGKQSAGQIVDIGMTSYFNINSNAGKKSKISTVFKNNQARLFRKHTGFSTLCQRKKLHKTFIKAPGGLNRISKSQPTVLISKENNSNAVARKKIQMKKCQYAKNNQEEAHISCSFNPSASKEEESNLLQNDIKEPGSTHVSNLPFTAPVPNEDYLNTPQVEDSAKTQECQSKKVWGSTELCGSIFQSSLTPFRSIMAENEKSLSCAFPITAEKETLSAGVNMDYLLKIHSEPRVNPLENAVSLCTSGAEVVTNIDSWEPSKLENKNTDMVIPALPKDKEKLELLKENTGMDSMTSHEGQTARNENSEFKYFSHGAESSLEFTTGSHHREKSKKDKEDVKKTNSTCLSCSSGKWKPKHYLQKKNAPEADDDRGKSLYYVHQIGSFAAKLTEIFNVTLNYSNTDERDIDTGSHQTGKCSMLLYQTENHSPNDFAKTADTLCSSKGKDLNRLSAILSEKQNCRRGSRKDFEVMTSAEQVNQHFTQQLPEADKQKDRHQTKSLSILPDTKIQMESYSYNLFRVASGSVWYHCKDEMGDSFTLIKQTETVKNHHEIETTLKIDYSVKDISNTLKEADAAFLLDQLYPLRSKCREMLTSFVSAFERDQCVNFKEAFISKDLIMEKHLKGLAEPIKLKYRALNSFLELQMMMEAVQFVENKISFLNGSPTFRSLLWYDPSLYSELKKGKNGFQQQSSLYPQFQECLAQYGYSELRKHHSYFSSPTCLHTKETSYYLFLKNRRERAESLAAVHNYTDYGSFFFSVPLSCGINFGNSIEDLQLLLRNICSFMRNLPKEVLCDSFDFAKVVHLSIIRRLVCEKVNFLMSNKDINSKASWFGFEHILFDVAKTLVWKDL</sequence>
<dbReference type="InterPro" id="IPR026616">
    <property type="entry name" value="TEX15"/>
</dbReference>
<dbReference type="GeneTree" id="ENSGT00390000006260"/>
<evidence type="ECO:0000256" key="1">
    <source>
        <dbReference type="SAM" id="MobiDB-lite"/>
    </source>
</evidence>
<dbReference type="GO" id="GO:0007130">
    <property type="term" value="P:synaptonemal complex assembly"/>
    <property type="evidence" value="ECO:0000318"/>
    <property type="project" value="GO_Central"/>
</dbReference>
<organism evidence="4 5">
    <name type="scientific">Lepisosteus oculatus</name>
    <name type="common">Spotted gar</name>
    <dbReference type="NCBI Taxonomy" id="7918"/>
    <lineage>
        <taxon>Eukaryota</taxon>
        <taxon>Metazoa</taxon>
        <taxon>Chordata</taxon>
        <taxon>Craniata</taxon>
        <taxon>Vertebrata</taxon>
        <taxon>Euteleostomi</taxon>
        <taxon>Actinopterygii</taxon>
        <taxon>Neopterygii</taxon>
        <taxon>Holostei</taxon>
        <taxon>Semionotiformes</taxon>
        <taxon>Lepisosteidae</taxon>
        <taxon>Lepisosteus</taxon>
    </lineage>
</organism>
<dbReference type="PANTHER" id="PTHR22380:SF1">
    <property type="entry name" value="TESTIS-EXPRESSED PROTEIN 15"/>
    <property type="match status" value="1"/>
</dbReference>
<reference evidence="4" key="3">
    <citation type="submission" date="2025-09" db="UniProtKB">
        <authorList>
            <consortium name="Ensembl"/>
        </authorList>
    </citation>
    <scope>IDENTIFICATION</scope>
</reference>
<feature type="region of interest" description="Disordered" evidence="1">
    <location>
        <begin position="1"/>
        <end position="25"/>
    </location>
</feature>
<keyword evidence="5" id="KW-1185">Reference proteome</keyword>
<evidence type="ECO:0008006" key="6">
    <source>
        <dbReference type="Google" id="ProtNLM"/>
    </source>
</evidence>
<dbReference type="Proteomes" id="UP000018468">
    <property type="component" value="Linkage group LG2"/>
</dbReference>
<evidence type="ECO:0000259" key="3">
    <source>
        <dbReference type="Pfam" id="PF15326"/>
    </source>
</evidence>
<feature type="region of interest" description="Disordered" evidence="1">
    <location>
        <begin position="653"/>
        <end position="674"/>
    </location>
</feature>
<dbReference type="InParanoid" id="W5MXV2"/>
<feature type="domain" description="TASOR pseudo-PARP" evidence="2">
    <location>
        <begin position="99"/>
        <end position="245"/>
    </location>
</feature>
<reference evidence="4" key="2">
    <citation type="submission" date="2025-08" db="UniProtKB">
        <authorList>
            <consortium name="Ensembl"/>
        </authorList>
    </citation>
    <scope>IDENTIFICATION</scope>
</reference>
<accession>W5MXV2</accession>
<dbReference type="STRING" id="7918.ENSLOCP00000013211"/>
<feature type="region of interest" description="Disordered" evidence="1">
    <location>
        <begin position="1318"/>
        <end position="1338"/>
    </location>
</feature>
<proteinExistence type="predicted"/>
<feature type="region of interest" description="Disordered" evidence="1">
    <location>
        <begin position="1132"/>
        <end position="1161"/>
    </location>
</feature>
<dbReference type="GO" id="GO:0005634">
    <property type="term" value="C:nucleus"/>
    <property type="evidence" value="ECO:0000318"/>
    <property type="project" value="GO_Central"/>
</dbReference>
<dbReference type="EMBL" id="AHAT01013381">
    <property type="status" value="NOT_ANNOTATED_CDS"/>
    <property type="molecule type" value="Genomic_DNA"/>
</dbReference>
<dbReference type="InterPro" id="IPR032765">
    <property type="entry name" value="TEX15_dom"/>
</dbReference>
<name>W5MXV2_LEPOC</name>
<dbReference type="eggNOG" id="ENOG502QW6W">
    <property type="taxonomic scope" value="Eukaryota"/>
</dbReference>
<feature type="domain" description="Testis expressed sequence 15" evidence="3">
    <location>
        <begin position="1539"/>
        <end position="1711"/>
    </location>
</feature>